<name>V4ASG8_LOTGI</name>
<protein>
    <submittedName>
        <fullName evidence="1">Uncharacterized protein</fullName>
    </submittedName>
</protein>
<dbReference type="GeneID" id="20243849"/>
<sequence length="281" mass="31136">MLPETRITVLSKAPEDLTTLKEALLPSKKISAIPKTTTAATALDAKAISDIASKAAEEATALALKTLDFMKQYNVQIDIGQGIVNLQDRLAEVMLITQDIGFVRSTKSIKIKAKSHAEIPVRISKTPQDITALLEPSKFLKNLNLLGAKRLVKIKAIYQLLNPTNVEIRIPNRAILATAQKIDDNTKTVDINDNESSLNNVNIMSTSTSTNDNNKLDFDLSDSDLSNEEKDKLITFLNNHRSVFATNLKELGTTNRYEHYIDTGDNKSECLITDKILKRTK</sequence>
<dbReference type="RefSeq" id="XP_009052636.1">
    <property type="nucleotide sequence ID" value="XM_009054388.1"/>
</dbReference>
<dbReference type="OMA" id="YRDIFVG"/>
<dbReference type="Proteomes" id="UP000030746">
    <property type="component" value="Unassembled WGS sequence"/>
</dbReference>
<evidence type="ECO:0000313" key="2">
    <source>
        <dbReference type="Proteomes" id="UP000030746"/>
    </source>
</evidence>
<dbReference type="CTD" id="20243849"/>
<reference evidence="1 2" key="1">
    <citation type="journal article" date="2013" name="Nature">
        <title>Insights into bilaterian evolution from three spiralian genomes.</title>
        <authorList>
            <person name="Simakov O."/>
            <person name="Marletaz F."/>
            <person name="Cho S.J."/>
            <person name="Edsinger-Gonzales E."/>
            <person name="Havlak P."/>
            <person name="Hellsten U."/>
            <person name="Kuo D.H."/>
            <person name="Larsson T."/>
            <person name="Lv J."/>
            <person name="Arendt D."/>
            <person name="Savage R."/>
            <person name="Osoegawa K."/>
            <person name="de Jong P."/>
            <person name="Grimwood J."/>
            <person name="Chapman J.A."/>
            <person name="Shapiro H."/>
            <person name="Aerts A."/>
            <person name="Otillar R.P."/>
            <person name="Terry A.Y."/>
            <person name="Boore J.L."/>
            <person name="Grigoriev I.V."/>
            <person name="Lindberg D.R."/>
            <person name="Seaver E.C."/>
            <person name="Weisblat D.A."/>
            <person name="Putnam N.H."/>
            <person name="Rokhsar D.S."/>
        </authorList>
    </citation>
    <scope>NUCLEOTIDE SEQUENCE [LARGE SCALE GENOMIC DNA]</scope>
</reference>
<dbReference type="OrthoDB" id="420169at2759"/>
<keyword evidence="2" id="KW-1185">Reference proteome</keyword>
<organism evidence="1 2">
    <name type="scientific">Lottia gigantea</name>
    <name type="common">Giant owl limpet</name>
    <dbReference type="NCBI Taxonomy" id="225164"/>
    <lineage>
        <taxon>Eukaryota</taxon>
        <taxon>Metazoa</taxon>
        <taxon>Spiralia</taxon>
        <taxon>Lophotrochozoa</taxon>
        <taxon>Mollusca</taxon>
        <taxon>Gastropoda</taxon>
        <taxon>Patellogastropoda</taxon>
        <taxon>Lottioidea</taxon>
        <taxon>Lottiidae</taxon>
        <taxon>Lottia</taxon>
    </lineage>
</organism>
<proteinExistence type="predicted"/>
<dbReference type="AlphaFoldDB" id="V4ASG8"/>
<accession>V4ASG8</accession>
<dbReference type="HOGENOM" id="CLU_991388_0_0_1"/>
<dbReference type="EMBL" id="KB201406">
    <property type="protein sequence ID" value="ESO96676.1"/>
    <property type="molecule type" value="Genomic_DNA"/>
</dbReference>
<dbReference type="STRING" id="225164.V4ASG8"/>
<evidence type="ECO:0000313" key="1">
    <source>
        <dbReference type="EMBL" id="ESO96676.1"/>
    </source>
</evidence>
<gene>
    <name evidence="1" type="ORF">LOTGIDRAFT_176569</name>
</gene>
<dbReference type="KEGG" id="lgi:LOTGIDRAFT_176569"/>